<evidence type="ECO:0000256" key="1">
    <source>
        <dbReference type="SAM" id="Phobius"/>
    </source>
</evidence>
<accession>A0A1X7ACQ0</accession>
<sequence>MNWSAGIVMVFKITFIINILSQYMGNFICWS</sequence>
<organism evidence="2 3">
    <name type="scientific">Ruegeria meonggei</name>
    <dbReference type="NCBI Taxonomy" id="1446476"/>
    <lineage>
        <taxon>Bacteria</taxon>
        <taxon>Pseudomonadati</taxon>
        <taxon>Pseudomonadota</taxon>
        <taxon>Alphaproteobacteria</taxon>
        <taxon>Rhodobacterales</taxon>
        <taxon>Roseobacteraceae</taxon>
        <taxon>Ruegeria</taxon>
    </lineage>
</organism>
<evidence type="ECO:0000313" key="2">
    <source>
        <dbReference type="EMBL" id="SLN75827.1"/>
    </source>
</evidence>
<reference evidence="3" key="1">
    <citation type="submission" date="2017-03" db="EMBL/GenBank/DDBJ databases">
        <authorList>
            <person name="Rodrigo-Torres L."/>
            <person name="Arahal R.D."/>
            <person name="Lucena T."/>
        </authorList>
    </citation>
    <scope>NUCLEOTIDE SEQUENCE [LARGE SCALE GENOMIC DNA]</scope>
    <source>
        <strain evidence="3">CECT 8411</strain>
    </source>
</reference>
<evidence type="ECO:0000313" key="3">
    <source>
        <dbReference type="Proteomes" id="UP000193778"/>
    </source>
</evidence>
<proteinExistence type="predicted"/>
<dbReference type="EMBL" id="FWFP01000017">
    <property type="protein sequence ID" value="SLN75827.1"/>
    <property type="molecule type" value="Genomic_DNA"/>
</dbReference>
<keyword evidence="1" id="KW-0812">Transmembrane</keyword>
<gene>
    <name evidence="2" type="ORF">RUM8411_04270</name>
</gene>
<keyword evidence="3" id="KW-1185">Reference proteome</keyword>
<keyword evidence="1" id="KW-0472">Membrane</keyword>
<feature type="transmembrane region" description="Helical" evidence="1">
    <location>
        <begin position="6"/>
        <end position="29"/>
    </location>
</feature>
<name>A0A1X7ACQ0_9RHOB</name>
<dbReference type="AlphaFoldDB" id="A0A1X7ACQ0"/>
<protein>
    <submittedName>
        <fullName evidence="2">Uncharacterized protein</fullName>
    </submittedName>
</protein>
<dbReference type="Proteomes" id="UP000193778">
    <property type="component" value="Unassembled WGS sequence"/>
</dbReference>
<keyword evidence="1" id="KW-1133">Transmembrane helix</keyword>